<dbReference type="STRING" id="1464123.SAMN05444126_11155"/>
<dbReference type="InterPro" id="IPR017939">
    <property type="entry name" value="G-Glutamylcylcotransferase"/>
</dbReference>
<dbReference type="CDD" id="cd06661">
    <property type="entry name" value="GGCT_like"/>
    <property type="match status" value="1"/>
</dbReference>
<sequence>MHYYFAFGSCMHQADIARTVEAETIGPAVLDGYRLAFTKYAASREGGVADIVEASGDFVEGMVFAVPDFIELDKREGAPNLYVRTAVNVSLLATDEELTAATYMIKDKEPVELAPSAYYAGLITEGAEQLSSAYQTKLQSILQQTRKRL</sequence>
<feature type="binding site" evidence="3">
    <location>
        <position position="119"/>
    </location>
    <ligand>
        <name>substrate</name>
    </ligand>
</feature>
<evidence type="ECO:0000259" key="4">
    <source>
        <dbReference type="Pfam" id="PF06094"/>
    </source>
</evidence>
<dbReference type="EMBL" id="FOGV01000011">
    <property type="protein sequence ID" value="SES01189.1"/>
    <property type="molecule type" value="Genomic_DNA"/>
</dbReference>
<dbReference type="InterPro" id="IPR013024">
    <property type="entry name" value="GGCT-like"/>
</dbReference>
<reference evidence="6" key="1">
    <citation type="submission" date="2016-10" db="EMBL/GenBank/DDBJ databases">
        <authorList>
            <person name="de Groot N.N."/>
        </authorList>
    </citation>
    <scope>NUCLEOTIDE SEQUENCE [LARGE SCALE GENOMIC DNA]</scope>
    <source>
        <strain evidence="6">10nlg</strain>
    </source>
</reference>
<evidence type="ECO:0000313" key="5">
    <source>
        <dbReference type="EMBL" id="SES01189.1"/>
    </source>
</evidence>
<dbReference type="InterPro" id="IPR009288">
    <property type="entry name" value="AIG2-like_dom"/>
</dbReference>
<feature type="domain" description="Gamma-glutamylcyclotransferase AIG2-like" evidence="4">
    <location>
        <begin position="4"/>
        <end position="109"/>
    </location>
</feature>
<dbReference type="PANTHER" id="PTHR12935">
    <property type="entry name" value="GAMMA-GLUTAMYLCYCLOTRANSFERASE"/>
    <property type="match status" value="1"/>
</dbReference>
<evidence type="ECO:0000256" key="2">
    <source>
        <dbReference type="PIRSR" id="PIRSR617939-1"/>
    </source>
</evidence>
<dbReference type="OrthoDB" id="8538589at2"/>
<evidence type="ECO:0000313" key="6">
    <source>
        <dbReference type="Proteomes" id="UP000199318"/>
    </source>
</evidence>
<proteinExistence type="predicted"/>
<evidence type="ECO:0000256" key="3">
    <source>
        <dbReference type="PIRSR" id="PIRSR617939-2"/>
    </source>
</evidence>
<protein>
    <submittedName>
        <fullName evidence="5">Cation transport regulator ChaC</fullName>
    </submittedName>
</protein>
<feature type="binding site" evidence="3">
    <location>
        <begin position="4"/>
        <end position="9"/>
    </location>
    <ligand>
        <name>substrate</name>
    </ligand>
</feature>
<name>A0A1H9TVR6_9BACI</name>
<feature type="active site" description="Proton acceptor" evidence="2">
    <location>
        <position position="76"/>
    </location>
</feature>
<organism evidence="5 6">
    <name type="scientific">Salisediminibacterium halotolerans</name>
    <dbReference type="NCBI Taxonomy" id="517425"/>
    <lineage>
        <taxon>Bacteria</taxon>
        <taxon>Bacillati</taxon>
        <taxon>Bacillota</taxon>
        <taxon>Bacilli</taxon>
        <taxon>Bacillales</taxon>
        <taxon>Bacillaceae</taxon>
        <taxon>Salisediminibacterium</taxon>
    </lineage>
</organism>
<dbReference type="RefSeq" id="WP_093072854.1">
    <property type="nucleotide sequence ID" value="NZ_FOGV01000011.1"/>
</dbReference>
<keyword evidence="6" id="KW-1185">Reference proteome</keyword>
<evidence type="ECO:0000256" key="1">
    <source>
        <dbReference type="ARBA" id="ARBA00023239"/>
    </source>
</evidence>
<comment type="caution">
    <text evidence="5">The sequence shown here is derived from an EMBL/GenBank/DDBJ whole genome shotgun (WGS) entry which is preliminary data.</text>
</comment>
<keyword evidence="1" id="KW-0456">Lyase</keyword>
<accession>A0A1H9TVR6</accession>
<dbReference type="InterPro" id="IPR036568">
    <property type="entry name" value="GGCT-like_sf"/>
</dbReference>
<dbReference type="AlphaFoldDB" id="A0A1H9TVR6"/>
<dbReference type="SUPFAM" id="SSF110857">
    <property type="entry name" value="Gamma-glutamyl cyclotransferase-like"/>
    <property type="match status" value="1"/>
</dbReference>
<dbReference type="GO" id="GO:0003839">
    <property type="term" value="F:gamma-glutamylcyclotransferase activity"/>
    <property type="evidence" value="ECO:0007669"/>
    <property type="project" value="InterPro"/>
</dbReference>
<dbReference type="Proteomes" id="UP000199318">
    <property type="component" value="Unassembled WGS sequence"/>
</dbReference>
<dbReference type="Gene3D" id="3.10.490.10">
    <property type="entry name" value="Gamma-glutamyl cyclotransferase-like"/>
    <property type="match status" value="1"/>
</dbReference>
<dbReference type="PANTHER" id="PTHR12935:SF0">
    <property type="entry name" value="GAMMA-GLUTAMYLCYCLOTRANSFERASE"/>
    <property type="match status" value="1"/>
</dbReference>
<gene>
    <name evidence="5" type="ORF">SAMN05444126_11155</name>
</gene>
<dbReference type="Pfam" id="PF06094">
    <property type="entry name" value="GGACT"/>
    <property type="match status" value="1"/>
</dbReference>